<sequence length="151" mass="16719">MGLHECHVRRATTDDVAALAGLLGALFKIETEFLIDHEKQTQGLMMLLESGASVIHCAEIKGVVVGMCSAQSLVSTAMGGLSALVEDLVVHEDHRRKGIGTLLLASIETWAREQGAMRLHLLADTQNKKAKKFYTKLRWGETRMVCRRKYV</sequence>
<keyword evidence="1" id="KW-0808">Transferase</keyword>
<evidence type="ECO:0000259" key="3">
    <source>
        <dbReference type="PROSITE" id="PS51186"/>
    </source>
</evidence>
<keyword evidence="5" id="KW-1185">Reference proteome</keyword>
<dbReference type="Pfam" id="PF00583">
    <property type="entry name" value="Acetyltransf_1"/>
    <property type="match status" value="1"/>
</dbReference>
<dbReference type="Proteomes" id="UP001320148">
    <property type="component" value="Chromosome"/>
</dbReference>
<dbReference type="Gene3D" id="3.40.630.30">
    <property type="match status" value="1"/>
</dbReference>
<evidence type="ECO:0000313" key="5">
    <source>
        <dbReference type="Proteomes" id="UP001320148"/>
    </source>
</evidence>
<feature type="domain" description="N-acetyltransferase" evidence="3">
    <location>
        <begin position="6"/>
        <end position="151"/>
    </location>
</feature>
<gene>
    <name evidence="4" type="ORF">DSLASN_16020</name>
</gene>
<dbReference type="InterPro" id="IPR000182">
    <property type="entry name" value="GNAT_dom"/>
</dbReference>
<evidence type="ECO:0000313" key="4">
    <source>
        <dbReference type="EMBL" id="BCS95970.1"/>
    </source>
</evidence>
<name>A0ABM7PFL1_9BACT</name>
<dbReference type="CDD" id="cd04301">
    <property type="entry name" value="NAT_SF"/>
    <property type="match status" value="1"/>
</dbReference>
<proteinExistence type="predicted"/>
<keyword evidence="2" id="KW-0012">Acyltransferase</keyword>
<dbReference type="PROSITE" id="PS51186">
    <property type="entry name" value="GNAT"/>
    <property type="match status" value="1"/>
</dbReference>
<evidence type="ECO:0000256" key="2">
    <source>
        <dbReference type="ARBA" id="ARBA00023315"/>
    </source>
</evidence>
<accession>A0ABM7PFL1</accession>
<dbReference type="SUPFAM" id="SSF55729">
    <property type="entry name" value="Acyl-CoA N-acyltransferases (Nat)"/>
    <property type="match status" value="1"/>
</dbReference>
<evidence type="ECO:0000256" key="1">
    <source>
        <dbReference type="ARBA" id="ARBA00022679"/>
    </source>
</evidence>
<reference evidence="4 5" key="1">
    <citation type="submission" date="2021-02" db="EMBL/GenBank/DDBJ databases">
        <title>Complete genome of Desulfoluna sp. strain ASN36.</title>
        <authorList>
            <person name="Takahashi A."/>
            <person name="Kojima H."/>
            <person name="Fukui M."/>
        </authorList>
    </citation>
    <scope>NUCLEOTIDE SEQUENCE [LARGE SCALE GENOMIC DNA]</scope>
    <source>
        <strain evidence="4 5">ASN36</strain>
    </source>
</reference>
<protein>
    <recommendedName>
        <fullName evidence="3">N-acetyltransferase domain-containing protein</fullName>
    </recommendedName>
</protein>
<organism evidence="4 5">
    <name type="scientific">Desulfoluna limicola</name>
    <dbReference type="NCBI Taxonomy" id="2810562"/>
    <lineage>
        <taxon>Bacteria</taxon>
        <taxon>Pseudomonadati</taxon>
        <taxon>Thermodesulfobacteriota</taxon>
        <taxon>Desulfobacteria</taxon>
        <taxon>Desulfobacterales</taxon>
        <taxon>Desulfolunaceae</taxon>
        <taxon>Desulfoluna</taxon>
    </lineage>
</organism>
<dbReference type="EMBL" id="AP024488">
    <property type="protein sequence ID" value="BCS95970.1"/>
    <property type="molecule type" value="Genomic_DNA"/>
</dbReference>
<dbReference type="PANTHER" id="PTHR43877">
    <property type="entry name" value="AMINOALKYLPHOSPHONATE N-ACETYLTRANSFERASE-RELATED-RELATED"/>
    <property type="match status" value="1"/>
</dbReference>
<dbReference type="RefSeq" id="WP_236892327.1">
    <property type="nucleotide sequence ID" value="NZ_AP024488.1"/>
</dbReference>
<dbReference type="InterPro" id="IPR016181">
    <property type="entry name" value="Acyl_CoA_acyltransferase"/>
</dbReference>
<dbReference type="InterPro" id="IPR050832">
    <property type="entry name" value="Bact_Acetyltransf"/>
</dbReference>